<proteinExistence type="predicted"/>
<gene>
    <name evidence="1" type="ORF">BHF71_07445</name>
</gene>
<organism evidence="1 2">
    <name type="scientific">Vulcanibacillus modesticaldus</name>
    <dbReference type="NCBI Taxonomy" id="337097"/>
    <lineage>
        <taxon>Bacteria</taxon>
        <taxon>Bacillati</taxon>
        <taxon>Bacillota</taxon>
        <taxon>Bacilli</taxon>
        <taxon>Bacillales</taxon>
        <taxon>Bacillaceae</taxon>
        <taxon>Vulcanibacillus</taxon>
    </lineage>
</organism>
<dbReference type="OrthoDB" id="2989236at2"/>
<dbReference type="InterPro" id="IPR022476">
    <property type="entry name" value="Spore_YabP/YqfC"/>
</dbReference>
<dbReference type="NCBIfam" id="TIGR02856">
    <property type="entry name" value="spore_yqfC"/>
    <property type="match status" value="1"/>
</dbReference>
<sequence length="92" mass="10852">MKGFRQKLRQFSAEQLDLPKDITLNLPRITLIGNYQIYIENHQGIIKFTDQYLQLRVQQKNLKIVGENLIIKTILPDEILVEGIIKEVRYLD</sequence>
<reference evidence="1 2" key="1">
    <citation type="submission" date="2016-09" db="EMBL/GenBank/DDBJ databases">
        <title>Draft genome sequence for the type strain of Vulcanibacillus modesticaldus BR, a strictly anaerobic, moderately thermophilic, and nitrate-reducing bacterium from deep sea-hydrothermal vents of the Mid-Atlantic Ridge.</title>
        <authorList>
            <person name="Abin C.A."/>
            <person name="Hollibaugh J.T."/>
        </authorList>
    </citation>
    <scope>NUCLEOTIDE SEQUENCE [LARGE SCALE GENOMIC DNA]</scope>
    <source>
        <strain evidence="1 2">BR</strain>
    </source>
</reference>
<evidence type="ECO:0000313" key="2">
    <source>
        <dbReference type="Proteomes" id="UP000243739"/>
    </source>
</evidence>
<dbReference type="InterPro" id="IPR022477">
    <property type="entry name" value="Spore_YqfC"/>
</dbReference>
<comment type="caution">
    <text evidence="1">The sequence shown here is derived from an EMBL/GenBank/DDBJ whole genome shotgun (WGS) entry which is preliminary data.</text>
</comment>
<dbReference type="AlphaFoldDB" id="A0A1D2YVG0"/>
<accession>A0A1D2YVG0</accession>
<keyword evidence="2" id="KW-1185">Reference proteome</keyword>
<dbReference type="Pfam" id="PF07873">
    <property type="entry name" value="YabP"/>
    <property type="match status" value="1"/>
</dbReference>
<dbReference type="Proteomes" id="UP000243739">
    <property type="component" value="Unassembled WGS sequence"/>
</dbReference>
<protein>
    <submittedName>
        <fullName evidence="1">Sporulation protein YqfC</fullName>
    </submittedName>
</protein>
<name>A0A1D2YVG0_9BACI</name>
<dbReference type="STRING" id="337097.BHF71_07445"/>
<dbReference type="EMBL" id="MIJF01000014">
    <property type="protein sequence ID" value="OEF99722.1"/>
    <property type="molecule type" value="Genomic_DNA"/>
</dbReference>
<evidence type="ECO:0000313" key="1">
    <source>
        <dbReference type="EMBL" id="OEF99722.1"/>
    </source>
</evidence>
<dbReference type="RefSeq" id="WP_069656379.1">
    <property type="nucleotide sequence ID" value="NZ_MIJF01000014.1"/>
</dbReference>